<organism evidence="2 3">
    <name type="scientific">Candidatus Nitrospira nitrificans</name>
    <dbReference type="NCBI Taxonomy" id="1742973"/>
    <lineage>
        <taxon>Bacteria</taxon>
        <taxon>Pseudomonadati</taxon>
        <taxon>Nitrospirota</taxon>
        <taxon>Nitrospiria</taxon>
        <taxon>Nitrospirales</taxon>
        <taxon>Nitrospiraceae</taxon>
        <taxon>Nitrospira</taxon>
    </lineage>
</organism>
<dbReference type="InterPro" id="IPR009537">
    <property type="entry name" value="DUF1156"/>
</dbReference>
<dbReference type="RefSeq" id="WP_090899589.1">
    <property type="nucleotide sequence ID" value="NZ_CZPZ01000031.1"/>
</dbReference>
<keyword evidence="3" id="KW-1185">Reference proteome</keyword>
<dbReference type="InterPro" id="IPR029063">
    <property type="entry name" value="SAM-dependent_MTases_sf"/>
</dbReference>
<evidence type="ECO:0000313" key="3">
    <source>
        <dbReference type="Proteomes" id="UP000198736"/>
    </source>
</evidence>
<gene>
    <name evidence="2" type="ORF">COMA2_40040</name>
</gene>
<feature type="domain" description="DUF1156" evidence="1">
    <location>
        <begin position="13"/>
        <end position="85"/>
    </location>
</feature>
<dbReference type="Pfam" id="PF06634">
    <property type="entry name" value="DUF1156"/>
    <property type="match status" value="1"/>
</dbReference>
<dbReference type="AlphaFoldDB" id="A0A0S4LJX9"/>
<dbReference type="Proteomes" id="UP000198736">
    <property type="component" value="Unassembled WGS sequence"/>
</dbReference>
<name>A0A0S4LJX9_9BACT</name>
<accession>A0A0S4LJX9</accession>
<dbReference type="EMBL" id="CZPZ01000031">
    <property type="protein sequence ID" value="CUS37813.1"/>
    <property type="molecule type" value="Genomic_DNA"/>
</dbReference>
<proteinExistence type="predicted"/>
<reference evidence="3" key="1">
    <citation type="submission" date="2015-10" db="EMBL/GenBank/DDBJ databases">
        <authorList>
            <person name="Luecker S."/>
            <person name="Luecker S."/>
        </authorList>
    </citation>
    <scope>NUCLEOTIDE SEQUENCE [LARGE SCALE GENOMIC DNA]</scope>
</reference>
<dbReference type="OrthoDB" id="9800801at2"/>
<sequence>MTPTPRKKLIEVALPLPEINDASAYDKMPGIGPHPKGIHHWWARLPLPTARAILFASVVDDPEAHPEKWPTEEAQKTERERLFDILRRMMGKKLHEAPEVYAGAREEMLKHCDGRLPVVFDPFAGGGSIPLEANRLGFEAQAGDLNPVAVLLNKCNLELAPRWAGQPPVDLEDRGRIGGTDSWRGTYGLAADVRYYGRLIRERAEKKIGHLYPKVRLPKEYGPGEANVIAWIWARTVASPNPAARGKQVPLISTYWLSSKKGKLAWLEPIVDKAAGTYRLEVRTGTPKDRESISAGTKLGRGAKFRCLLTDEPLDESHIKTEAKGDRLGYSLLAVVAEAKRGRLYLPATDEQREAAEVSAPEGEVAELLADDPRNIWCVGYGLTRFDQLFTPRQLTAMVTFSDLVKEIVTDVRRDALAAGLSSEDADAYARTVTIFLGLAVDRCSDFNNSLCGWSASNQKVMHLFGRQAIPMIWDFAEANILGESVGAWHTCSEYVADCVEVLTTGSVQFGHARQIDAATGANGIKDLLVSTDPPYYDNISYAGLSDFFYVWLRRTVGSLYPDLFSTVLVPKLPELTASPERFGGDKDRAKEHFETGFRNAFTALRNKMDPRFPLTVYYAFKQDDEESEDSDDEGNSGVDLTTGWETLLEALISSGFQITATWPVRASQAWRMRAMGSNALASYIVLACRPRAMDAPQTSSTQLRQELKRTLPDALRHLQQGNIAPVDFAQAAIGPGMAVYSRYSRILESSGKPLSVRAALGLINKTLTEVLSEQEDDFDADTRWALAWFEQFGFDAEEYGVAENLSKAKNTSVAGMVRAGIIVSKAGKVRILKPDELAKDWDPATDSRLTVWEMTHHLLRVYHYEKAGDVVTATLLRKLGAQADVARDLAYRLFNLCEKKKRSQQAQAYNALVLGWPEIARLSRESGVGSSTGLYD</sequence>
<evidence type="ECO:0000259" key="1">
    <source>
        <dbReference type="Pfam" id="PF06634"/>
    </source>
</evidence>
<protein>
    <recommendedName>
        <fullName evidence="1">DUF1156 domain-containing protein</fullName>
    </recommendedName>
</protein>
<dbReference type="STRING" id="1742973.COMA2_40040"/>
<evidence type="ECO:0000313" key="2">
    <source>
        <dbReference type="EMBL" id="CUS37813.1"/>
    </source>
</evidence>
<dbReference type="SUPFAM" id="SSF53335">
    <property type="entry name" value="S-adenosyl-L-methionine-dependent methyltransferases"/>
    <property type="match status" value="1"/>
</dbReference>